<dbReference type="GO" id="GO:0005737">
    <property type="term" value="C:cytoplasm"/>
    <property type="evidence" value="ECO:0007669"/>
    <property type="project" value="TreeGrafter"/>
</dbReference>
<keyword evidence="7" id="KW-1185">Reference proteome</keyword>
<keyword evidence="6" id="KW-0418">Kinase</keyword>
<feature type="domain" description="Ribose-phosphate pyrophosphokinase N-terminal" evidence="5">
    <location>
        <begin position="5"/>
        <end position="100"/>
    </location>
</feature>
<evidence type="ECO:0000313" key="6">
    <source>
        <dbReference type="EMBL" id="KAF2456955.1"/>
    </source>
</evidence>
<dbReference type="FunFam" id="3.40.50.2020:FF:000030">
    <property type="entry name" value="Ribose-phosphate pyrophosphokinase II"/>
    <property type="match status" value="1"/>
</dbReference>
<feature type="region of interest" description="Disordered" evidence="4">
    <location>
        <begin position="174"/>
        <end position="237"/>
    </location>
</feature>
<gene>
    <name evidence="6" type="ORF">BDY21DRAFT_287080</name>
</gene>
<comment type="similarity">
    <text evidence="2">Belongs to the ribose-phosphate pyrophosphokinase family.</text>
</comment>
<dbReference type="GO" id="GO:0006164">
    <property type="term" value="P:purine nucleotide biosynthetic process"/>
    <property type="evidence" value="ECO:0007669"/>
    <property type="project" value="TreeGrafter"/>
</dbReference>
<evidence type="ECO:0000259" key="5">
    <source>
        <dbReference type="Pfam" id="PF13793"/>
    </source>
</evidence>
<evidence type="ECO:0000256" key="3">
    <source>
        <dbReference type="ARBA" id="ARBA00022727"/>
    </source>
</evidence>
<dbReference type="NCBIfam" id="TIGR01251">
    <property type="entry name" value="ribP_PPkin"/>
    <property type="match status" value="1"/>
</dbReference>
<dbReference type="GO" id="GO:0000287">
    <property type="term" value="F:magnesium ion binding"/>
    <property type="evidence" value="ECO:0007669"/>
    <property type="project" value="InterPro"/>
</dbReference>
<protein>
    <submittedName>
        <fullName evidence="6">Ribose-phosphate pyrophosphokinase</fullName>
    </submittedName>
</protein>
<sequence>MVRNMVVLGGSSHPHLTEAICNHLGIPPAKILLGKFSVGETRVEIQESVRGKDVYIIQSGGGKVNDHFMELLITISACKTASAKKVTAVLPLFPYSRQSDIPYNKVGAPLARVGPGQPGGSAAAAAGGKPGYTFDSRPQTPYPGQAESAGLANGSDMLHRQLGRLQLDHRHANGVNGIAPTRQSTCGSEDNSNFANNNSSSSNSANSSTKRRSDTQDSETSNHSGSPLTKPPNFTPQRGYRQWVAQAGTLVADLLTCAGTDHVITMDLHDPQYQGFFDIPVDNLYGRHLLRRYIQYKIPNFREKGVIVSPDAGGAKRATAIADALGMPFALIHKERRPTQISDRQNATMMLVGDVSERTAILVDDLADTSNTITRAAKLLKKEGAQLVYALVTHGVLSGDAIERIKASALDKVVVTNSIDQTENARRCAKLEVLEVGNVFAEAIRRVHYGESISVLFNYD</sequence>
<keyword evidence="6" id="KW-0808">Transferase</keyword>
<evidence type="ECO:0000256" key="2">
    <source>
        <dbReference type="ARBA" id="ARBA00006478"/>
    </source>
</evidence>
<dbReference type="PANTHER" id="PTHR10210">
    <property type="entry name" value="RIBOSE-PHOSPHATE DIPHOSPHOKINASE FAMILY MEMBER"/>
    <property type="match status" value="1"/>
</dbReference>
<dbReference type="InterPro" id="IPR029099">
    <property type="entry name" value="Pribosyltran_N"/>
</dbReference>
<dbReference type="Gene3D" id="3.40.50.2020">
    <property type="match status" value="3"/>
</dbReference>
<evidence type="ECO:0000313" key="7">
    <source>
        <dbReference type="Proteomes" id="UP000799766"/>
    </source>
</evidence>
<feature type="compositionally biased region" description="Polar residues" evidence="4">
    <location>
        <begin position="181"/>
        <end position="190"/>
    </location>
</feature>
<dbReference type="AlphaFoldDB" id="A0A6A6NYY1"/>
<dbReference type="GO" id="GO:0005524">
    <property type="term" value="F:ATP binding"/>
    <property type="evidence" value="ECO:0007669"/>
    <property type="project" value="TreeGrafter"/>
</dbReference>
<dbReference type="InterPro" id="IPR000836">
    <property type="entry name" value="PRTase_dom"/>
</dbReference>
<dbReference type="PANTHER" id="PTHR10210:SF36">
    <property type="entry name" value="RIBOSE-PHOSPHATE PYROPHOSPHOKINASE 5"/>
    <property type="match status" value="1"/>
</dbReference>
<proteinExistence type="inferred from homology"/>
<feature type="compositionally biased region" description="Low complexity" evidence="4">
    <location>
        <begin position="191"/>
        <end position="208"/>
    </location>
</feature>
<dbReference type="GO" id="GO:0016301">
    <property type="term" value="F:kinase activity"/>
    <property type="evidence" value="ECO:0007669"/>
    <property type="project" value="UniProtKB-KW"/>
</dbReference>
<dbReference type="Pfam" id="PF14572">
    <property type="entry name" value="Pribosyl_synth"/>
    <property type="match status" value="1"/>
</dbReference>
<feature type="compositionally biased region" description="Polar residues" evidence="4">
    <location>
        <begin position="218"/>
        <end position="227"/>
    </location>
</feature>
<name>A0A6A6NYY1_9PEZI</name>
<dbReference type="Proteomes" id="UP000799766">
    <property type="component" value="Unassembled WGS sequence"/>
</dbReference>
<accession>A0A6A6NYY1</accession>
<dbReference type="Pfam" id="PF13793">
    <property type="entry name" value="Pribosyltran_N"/>
    <property type="match status" value="1"/>
</dbReference>
<dbReference type="FunFam" id="3.40.50.2020:FF:000014">
    <property type="entry name" value="Ribose-phosphate pyrophosphokinase 1"/>
    <property type="match status" value="1"/>
</dbReference>
<reference evidence="6" key="1">
    <citation type="journal article" date="2020" name="Stud. Mycol.">
        <title>101 Dothideomycetes genomes: a test case for predicting lifestyles and emergence of pathogens.</title>
        <authorList>
            <person name="Haridas S."/>
            <person name="Albert R."/>
            <person name="Binder M."/>
            <person name="Bloem J."/>
            <person name="Labutti K."/>
            <person name="Salamov A."/>
            <person name="Andreopoulos B."/>
            <person name="Baker S."/>
            <person name="Barry K."/>
            <person name="Bills G."/>
            <person name="Bluhm B."/>
            <person name="Cannon C."/>
            <person name="Castanera R."/>
            <person name="Culley D."/>
            <person name="Daum C."/>
            <person name="Ezra D."/>
            <person name="Gonzalez J."/>
            <person name="Henrissat B."/>
            <person name="Kuo A."/>
            <person name="Liang C."/>
            <person name="Lipzen A."/>
            <person name="Lutzoni F."/>
            <person name="Magnuson J."/>
            <person name="Mondo S."/>
            <person name="Nolan M."/>
            <person name="Ohm R."/>
            <person name="Pangilinan J."/>
            <person name="Park H.-J."/>
            <person name="Ramirez L."/>
            <person name="Alfaro M."/>
            <person name="Sun H."/>
            <person name="Tritt A."/>
            <person name="Yoshinaga Y."/>
            <person name="Zwiers L.-H."/>
            <person name="Turgeon B."/>
            <person name="Goodwin S."/>
            <person name="Spatafora J."/>
            <person name="Crous P."/>
            <person name="Grigoriev I."/>
        </authorList>
    </citation>
    <scope>NUCLEOTIDE SEQUENCE</scope>
    <source>
        <strain evidence="6">ATCC 16933</strain>
    </source>
</reference>
<dbReference type="GO" id="GO:0006015">
    <property type="term" value="P:5-phosphoribose 1-diphosphate biosynthetic process"/>
    <property type="evidence" value="ECO:0007669"/>
    <property type="project" value="TreeGrafter"/>
</dbReference>
<dbReference type="EMBL" id="MU001682">
    <property type="protein sequence ID" value="KAF2456955.1"/>
    <property type="molecule type" value="Genomic_DNA"/>
</dbReference>
<dbReference type="InterPro" id="IPR005946">
    <property type="entry name" value="Rib-P_diPkinase"/>
</dbReference>
<dbReference type="SUPFAM" id="SSF53271">
    <property type="entry name" value="PRTase-like"/>
    <property type="match status" value="2"/>
</dbReference>
<comment type="pathway">
    <text evidence="1">Metabolic intermediate biosynthesis; 5-phospho-alpha-D-ribose 1-diphosphate biosynthesis; 5-phospho-alpha-D-ribose 1-diphosphate from D-ribose 5-phosphate (route I): step 1/1.</text>
</comment>
<dbReference type="SMART" id="SM01400">
    <property type="entry name" value="Pribosyltran_N"/>
    <property type="match status" value="1"/>
</dbReference>
<evidence type="ECO:0000256" key="4">
    <source>
        <dbReference type="SAM" id="MobiDB-lite"/>
    </source>
</evidence>
<dbReference type="FunFam" id="3.40.50.2020:FF:000047">
    <property type="entry name" value="Ribose-phosphate pyrophosphokinase II"/>
    <property type="match status" value="1"/>
</dbReference>
<dbReference type="CDD" id="cd06223">
    <property type="entry name" value="PRTases_typeI"/>
    <property type="match status" value="1"/>
</dbReference>
<dbReference type="GO" id="GO:0004749">
    <property type="term" value="F:ribose phosphate diphosphokinase activity"/>
    <property type="evidence" value="ECO:0007669"/>
    <property type="project" value="TreeGrafter"/>
</dbReference>
<organism evidence="6 7">
    <name type="scientific">Lineolata rhizophorae</name>
    <dbReference type="NCBI Taxonomy" id="578093"/>
    <lineage>
        <taxon>Eukaryota</taxon>
        <taxon>Fungi</taxon>
        <taxon>Dikarya</taxon>
        <taxon>Ascomycota</taxon>
        <taxon>Pezizomycotina</taxon>
        <taxon>Dothideomycetes</taxon>
        <taxon>Dothideomycetes incertae sedis</taxon>
        <taxon>Lineolatales</taxon>
        <taxon>Lineolataceae</taxon>
        <taxon>Lineolata</taxon>
    </lineage>
</organism>
<evidence type="ECO:0000256" key="1">
    <source>
        <dbReference type="ARBA" id="ARBA00004996"/>
    </source>
</evidence>
<feature type="region of interest" description="Disordered" evidence="4">
    <location>
        <begin position="114"/>
        <end position="151"/>
    </location>
</feature>
<keyword evidence="3" id="KW-0545">Nucleotide biosynthesis</keyword>
<dbReference type="OrthoDB" id="413572at2759"/>
<dbReference type="InterPro" id="IPR029057">
    <property type="entry name" value="PRTase-like"/>
</dbReference>
<dbReference type="GO" id="GO:0002189">
    <property type="term" value="C:ribose phosphate diphosphokinase complex"/>
    <property type="evidence" value="ECO:0007669"/>
    <property type="project" value="TreeGrafter"/>
</dbReference>